<sequence>MKKLIAMTATAVVLSGAAYAAPVDLTGWAENGRPNNGAGTWTVQPGNDSVIQSRNGNPTVFYDATVAGANAQGKQLSGSIEVLTGGDDDFIGFVLGYQANEINSTNADFWLIDWKQNDQNPAVDGLALSHVSGDLTGTSGSGTGGWWNHAAPINEVARGINLGSTGWNDLQEYNFDLTFTNNLIEVFVDGVLEISYSSATHGSLFTDGAFGFYNFSQSQVKYAGITEDTLPPVPLPAGLPLLLAGLGAFGLMRRRQA</sequence>
<keyword evidence="1" id="KW-0732">Signal</keyword>
<dbReference type="Proteomes" id="UP001627408">
    <property type="component" value="Unassembled WGS sequence"/>
</dbReference>
<evidence type="ECO:0000259" key="2">
    <source>
        <dbReference type="PROSITE" id="PS51236"/>
    </source>
</evidence>
<proteinExistence type="predicted"/>
<organism evidence="3 4">
    <name type="scientific">Tateyamaria armeniaca</name>
    <dbReference type="NCBI Taxonomy" id="2518930"/>
    <lineage>
        <taxon>Bacteria</taxon>
        <taxon>Pseudomonadati</taxon>
        <taxon>Pseudomonadota</taxon>
        <taxon>Alphaproteobacteria</taxon>
        <taxon>Rhodobacterales</taxon>
        <taxon>Roseobacteraceae</taxon>
        <taxon>Tateyamaria</taxon>
    </lineage>
</organism>
<reference evidence="3 4" key="1">
    <citation type="submission" date="2024-08" db="EMBL/GenBank/DDBJ databases">
        <title>Tateyamaria sp. nov., isolated from marine algae.</title>
        <authorList>
            <person name="Choi B.J."/>
            <person name="Kim J.M."/>
            <person name="Lee J.K."/>
            <person name="Choi D.G."/>
            <person name="Bayburt H."/>
            <person name="Baek J.H."/>
            <person name="Han D.M."/>
            <person name="Jeon C.O."/>
        </authorList>
    </citation>
    <scope>NUCLEOTIDE SEQUENCE [LARGE SCALE GENOMIC DNA]</scope>
    <source>
        <strain evidence="3 4">KMU-156</strain>
    </source>
</reference>
<comment type="caution">
    <text evidence="3">The sequence shown here is derived from an EMBL/GenBank/DDBJ whole genome shotgun (WGS) entry which is preliminary data.</text>
</comment>
<dbReference type="InterPro" id="IPR008859">
    <property type="entry name" value="Thrombospondin_C"/>
</dbReference>
<feature type="signal peptide" evidence="1">
    <location>
        <begin position="1"/>
        <end position="20"/>
    </location>
</feature>
<dbReference type="RefSeq" id="WP_407590102.1">
    <property type="nucleotide sequence ID" value="NZ_JBHDIY010000002.1"/>
</dbReference>
<dbReference type="SUPFAM" id="SSF49899">
    <property type="entry name" value="Concanavalin A-like lectins/glucanases"/>
    <property type="match status" value="1"/>
</dbReference>
<gene>
    <name evidence="3" type="ORF">ACERZ8_00120</name>
</gene>
<feature type="domain" description="TSP C-terminal" evidence="2">
    <location>
        <begin position="16"/>
        <end position="234"/>
    </location>
</feature>
<dbReference type="InterPro" id="IPR013320">
    <property type="entry name" value="ConA-like_dom_sf"/>
</dbReference>
<name>A0ABW8UT31_9RHOB</name>
<keyword evidence="4" id="KW-1185">Reference proteome</keyword>
<accession>A0ABW8UT31</accession>
<feature type="chain" id="PRO_5045459996" evidence="1">
    <location>
        <begin position="21"/>
        <end position="257"/>
    </location>
</feature>
<evidence type="ECO:0000313" key="4">
    <source>
        <dbReference type="Proteomes" id="UP001627408"/>
    </source>
</evidence>
<evidence type="ECO:0000256" key="1">
    <source>
        <dbReference type="SAM" id="SignalP"/>
    </source>
</evidence>
<dbReference type="Pfam" id="PF05735">
    <property type="entry name" value="TSP_C"/>
    <property type="match status" value="1"/>
</dbReference>
<dbReference type="PROSITE" id="PS51236">
    <property type="entry name" value="TSP_CTER"/>
    <property type="match status" value="1"/>
</dbReference>
<dbReference type="Gene3D" id="2.60.120.200">
    <property type="match status" value="1"/>
</dbReference>
<dbReference type="InterPro" id="IPR022472">
    <property type="entry name" value="VPLPA-CTERM"/>
</dbReference>
<evidence type="ECO:0000313" key="3">
    <source>
        <dbReference type="EMBL" id="MFL4468348.1"/>
    </source>
</evidence>
<dbReference type="NCBIfam" id="TIGR03370">
    <property type="entry name" value="VPLPA-CTERM"/>
    <property type="match status" value="1"/>
</dbReference>
<dbReference type="EMBL" id="JBHDIY010000002">
    <property type="protein sequence ID" value="MFL4468348.1"/>
    <property type="molecule type" value="Genomic_DNA"/>
</dbReference>
<protein>
    <submittedName>
        <fullName evidence="3">VPLPA-CTERM sorting domain-containing protein</fullName>
    </submittedName>
</protein>